<dbReference type="UniPathway" id="UPA00120">
    <property type="reaction ID" value="UER00203"/>
</dbReference>
<dbReference type="SUPFAM" id="SSF55298">
    <property type="entry name" value="YjgF-like"/>
    <property type="match status" value="1"/>
</dbReference>
<evidence type="ECO:0000256" key="3">
    <source>
        <dbReference type="PROSITE-ProRule" id="PRU00514"/>
    </source>
</evidence>
<dbReference type="InterPro" id="IPR008243">
    <property type="entry name" value="Chorismate_mutase_AroH"/>
</dbReference>
<evidence type="ECO:0000256" key="2">
    <source>
        <dbReference type="PIRSR" id="PIRSR005965-1"/>
    </source>
</evidence>
<dbReference type="Proteomes" id="UP000198823">
    <property type="component" value="Unassembled WGS sequence"/>
</dbReference>
<evidence type="ECO:0000313" key="5">
    <source>
        <dbReference type="Proteomes" id="UP000198823"/>
    </source>
</evidence>
<dbReference type="GO" id="GO:0046417">
    <property type="term" value="P:chorismate metabolic process"/>
    <property type="evidence" value="ECO:0007669"/>
    <property type="project" value="TreeGrafter"/>
</dbReference>
<keyword evidence="2 3" id="KW-0057">Aromatic amino acid biosynthesis</keyword>
<reference evidence="4 5" key="1">
    <citation type="submission" date="2016-10" db="EMBL/GenBank/DDBJ databases">
        <authorList>
            <person name="de Groot N.N."/>
        </authorList>
    </citation>
    <scope>NUCLEOTIDE SEQUENCE [LARGE SCALE GENOMIC DNA]</scope>
    <source>
        <strain evidence="4 5">CGMCC 1.6762</strain>
    </source>
</reference>
<name>A0A1G7AKR3_9BACL</name>
<keyword evidence="3" id="KW-0413">Isomerase</keyword>
<dbReference type="GO" id="GO:0008652">
    <property type="term" value="P:amino acid biosynthetic process"/>
    <property type="evidence" value="ECO:0007669"/>
    <property type="project" value="UniProtKB-UniRule"/>
</dbReference>
<feature type="binding site" evidence="2">
    <location>
        <position position="108"/>
    </location>
    <ligand>
        <name>prephenate</name>
        <dbReference type="ChEBI" id="CHEBI:29934"/>
    </ligand>
</feature>
<gene>
    <name evidence="4" type="ORF">SAMN04488126_10472</name>
</gene>
<sequence length="130" mass="14341">MMVRGIRGATCITVDEEQQILQETAALALEMAEKNGLEPEEIVSVIISTTTDISSGFPAKAVRSMAGWEYVPVMCTHEMDVPGSLPLCIRLLMHANTTKTQKEIRHVYKNEAVRLRPDLTGAAAEKEEAR</sequence>
<feature type="binding site" evidence="2">
    <location>
        <position position="7"/>
    </location>
    <ligand>
        <name>prephenate</name>
        <dbReference type="ChEBI" id="CHEBI:29934"/>
    </ligand>
</feature>
<accession>A0A1G7AKR3</accession>
<dbReference type="PANTHER" id="PTHR21164">
    <property type="entry name" value="CHORISMATE MUTASE"/>
    <property type="match status" value="1"/>
</dbReference>
<evidence type="ECO:0000313" key="4">
    <source>
        <dbReference type="EMBL" id="SDE15514.1"/>
    </source>
</evidence>
<dbReference type="GO" id="GO:0004106">
    <property type="term" value="F:chorismate mutase activity"/>
    <property type="evidence" value="ECO:0007669"/>
    <property type="project" value="UniProtKB-UniRule"/>
</dbReference>
<feature type="binding site" evidence="2">
    <location>
        <position position="90"/>
    </location>
    <ligand>
        <name>prephenate</name>
        <dbReference type="ChEBI" id="CHEBI:29934"/>
    </ligand>
</feature>
<dbReference type="Gene3D" id="3.30.1330.40">
    <property type="entry name" value="RutC-like"/>
    <property type="match status" value="1"/>
</dbReference>
<dbReference type="InterPro" id="IPR035959">
    <property type="entry name" value="RutC-like_sf"/>
</dbReference>
<organism evidence="4 5">
    <name type="scientific">Bhargavaea beijingensis</name>
    <dbReference type="NCBI Taxonomy" id="426756"/>
    <lineage>
        <taxon>Bacteria</taxon>
        <taxon>Bacillati</taxon>
        <taxon>Bacillota</taxon>
        <taxon>Bacilli</taxon>
        <taxon>Bacillales</taxon>
        <taxon>Caryophanaceae</taxon>
        <taxon>Bhargavaea</taxon>
    </lineage>
</organism>
<dbReference type="PIRSF" id="PIRSF005965">
    <property type="entry name" value="Chor_mut_AroH"/>
    <property type="match status" value="1"/>
</dbReference>
<dbReference type="NCBIfam" id="TIGR01796">
    <property type="entry name" value="CM_mono_aroH"/>
    <property type="match status" value="1"/>
</dbReference>
<dbReference type="AlphaFoldDB" id="A0A1G7AKR3"/>
<dbReference type="PROSITE" id="PS51167">
    <property type="entry name" value="CHORISMATE_MUT_1"/>
    <property type="match status" value="1"/>
</dbReference>
<dbReference type="Pfam" id="PF07736">
    <property type="entry name" value="CM_1"/>
    <property type="match status" value="1"/>
</dbReference>
<comment type="catalytic activity">
    <reaction evidence="3">
        <text>chorismate = prephenate</text>
        <dbReference type="Rhea" id="RHEA:13897"/>
        <dbReference type="ChEBI" id="CHEBI:29748"/>
        <dbReference type="ChEBI" id="CHEBI:29934"/>
        <dbReference type="EC" id="5.4.99.5"/>
    </reaction>
</comment>
<dbReference type="STRING" id="426756.SAMN04488126_10472"/>
<dbReference type="EMBL" id="FNAR01000004">
    <property type="protein sequence ID" value="SDE15514.1"/>
    <property type="molecule type" value="Genomic_DNA"/>
</dbReference>
<dbReference type="EC" id="5.4.99.5" evidence="1 3"/>
<proteinExistence type="predicted"/>
<dbReference type="PANTHER" id="PTHR21164:SF0">
    <property type="entry name" value="CHORISMATE MUTASE AROH"/>
    <property type="match status" value="1"/>
</dbReference>
<protein>
    <recommendedName>
        <fullName evidence="1 3">chorismate mutase</fullName>
        <ecNumber evidence="1 3">5.4.99.5</ecNumber>
    </recommendedName>
</protein>
<evidence type="ECO:0000256" key="1">
    <source>
        <dbReference type="NCBIfam" id="TIGR01796"/>
    </source>
</evidence>
<dbReference type="GO" id="GO:0009073">
    <property type="term" value="P:aromatic amino acid family biosynthetic process"/>
    <property type="evidence" value="ECO:0007669"/>
    <property type="project" value="UniProtKB-UniRule"/>
</dbReference>
<dbReference type="CDD" id="cd02185">
    <property type="entry name" value="AroH"/>
    <property type="match status" value="1"/>
</dbReference>
<keyword evidence="2 3" id="KW-0028">Amino-acid biosynthesis</keyword>